<proteinExistence type="predicted"/>
<protein>
    <submittedName>
        <fullName evidence="1">Uncharacterized protein</fullName>
    </submittedName>
</protein>
<gene>
    <name evidence="1" type="ORF">XNOV1_A021821</name>
</gene>
<dbReference type="EMBL" id="OY660887">
    <property type="protein sequence ID" value="CAJ1087799.1"/>
    <property type="molecule type" value="Genomic_DNA"/>
</dbReference>
<organism evidence="1 2">
    <name type="scientific">Xyrichtys novacula</name>
    <name type="common">Pearly razorfish</name>
    <name type="synonym">Hemipteronotus novacula</name>
    <dbReference type="NCBI Taxonomy" id="13765"/>
    <lineage>
        <taxon>Eukaryota</taxon>
        <taxon>Metazoa</taxon>
        <taxon>Chordata</taxon>
        <taxon>Craniata</taxon>
        <taxon>Vertebrata</taxon>
        <taxon>Euteleostomi</taxon>
        <taxon>Actinopterygii</taxon>
        <taxon>Neopterygii</taxon>
        <taxon>Teleostei</taxon>
        <taxon>Neoteleostei</taxon>
        <taxon>Acanthomorphata</taxon>
        <taxon>Eupercaria</taxon>
        <taxon>Labriformes</taxon>
        <taxon>Labridae</taxon>
        <taxon>Xyrichtys</taxon>
    </lineage>
</organism>
<evidence type="ECO:0000313" key="1">
    <source>
        <dbReference type="EMBL" id="CAJ1087799.1"/>
    </source>
</evidence>
<name>A0AAV1HRP9_XYRNO</name>
<sequence>MVTGSLSRASIDVRRDLQRSVRRGGNRGGASRIVTVEFGRGLTAKVRALGFRFHTRLLC</sequence>
<reference evidence="1" key="1">
    <citation type="submission" date="2023-08" db="EMBL/GenBank/DDBJ databases">
        <authorList>
            <person name="Alioto T."/>
            <person name="Alioto T."/>
            <person name="Gomez Garrido J."/>
        </authorList>
    </citation>
    <scope>NUCLEOTIDE SEQUENCE</scope>
</reference>
<dbReference type="AlphaFoldDB" id="A0AAV1HRP9"/>
<accession>A0AAV1HRP9</accession>
<dbReference type="Proteomes" id="UP001178508">
    <property type="component" value="Chromosome 24"/>
</dbReference>
<keyword evidence="2" id="KW-1185">Reference proteome</keyword>
<evidence type="ECO:0000313" key="2">
    <source>
        <dbReference type="Proteomes" id="UP001178508"/>
    </source>
</evidence>